<evidence type="ECO:0000313" key="3">
    <source>
        <dbReference type="Proteomes" id="UP000295135"/>
    </source>
</evidence>
<dbReference type="PANTHER" id="PTHR43155:SF2">
    <property type="entry name" value="CYCLIC DI-GMP PHOSPHODIESTERASE PA4108"/>
    <property type="match status" value="1"/>
</dbReference>
<dbReference type="SUPFAM" id="SSF109604">
    <property type="entry name" value="HD-domain/PDEase-like"/>
    <property type="match status" value="1"/>
</dbReference>
<name>A0A4R3JYX4_9PROT</name>
<accession>A0A4R3JYX4</accession>
<comment type="caution">
    <text evidence="2">The sequence shown here is derived from an EMBL/GenBank/DDBJ whole genome shotgun (WGS) entry which is preliminary data.</text>
</comment>
<dbReference type="PANTHER" id="PTHR43155">
    <property type="entry name" value="CYCLIC DI-GMP PHOSPHODIESTERASE PA4108-RELATED"/>
    <property type="match status" value="1"/>
</dbReference>
<dbReference type="OrthoDB" id="9774747at2"/>
<dbReference type="Proteomes" id="UP000295135">
    <property type="component" value="Unassembled WGS sequence"/>
</dbReference>
<reference evidence="2 3" key="1">
    <citation type="submission" date="2019-03" db="EMBL/GenBank/DDBJ databases">
        <title>Genomic Encyclopedia of Type Strains, Phase IV (KMG-IV): sequencing the most valuable type-strain genomes for metagenomic binning, comparative biology and taxonomic classification.</title>
        <authorList>
            <person name="Goeker M."/>
        </authorList>
    </citation>
    <scope>NUCLEOTIDE SEQUENCE [LARGE SCALE GENOMIC DNA]</scope>
    <source>
        <strain evidence="2 3">DSM 103923</strain>
    </source>
</reference>
<dbReference type="InterPro" id="IPR037522">
    <property type="entry name" value="HD_GYP_dom"/>
</dbReference>
<evidence type="ECO:0000259" key="1">
    <source>
        <dbReference type="PROSITE" id="PS51832"/>
    </source>
</evidence>
<dbReference type="InterPro" id="IPR003607">
    <property type="entry name" value="HD/PDEase_dom"/>
</dbReference>
<proteinExistence type="predicted"/>
<feature type="domain" description="HD-GYP" evidence="1">
    <location>
        <begin position="109"/>
        <end position="305"/>
    </location>
</feature>
<dbReference type="GO" id="GO:0008081">
    <property type="term" value="F:phosphoric diester hydrolase activity"/>
    <property type="evidence" value="ECO:0007669"/>
    <property type="project" value="UniProtKB-ARBA"/>
</dbReference>
<sequence>MKRVNKGDISIGRSLPYNCYDESGKLLLKKGMILVNERQLELLIERGLYSDGLAGLTRSPIPPTERPSALSQIAMIEMRLDKLFQGLIEGKPEPKFAEMVLHFARDIQTLCAADADAALGSVHLSQKRHYTTAHPIDVAILAELIGLRKAMPDQERLSMLAAAFTANISILELQEAMQRQMSPLSEEQLKTMHNHPVLTVERLRELGVQDEVWFATVLNHHEKQDGSGYPAGKRGEDIPLSARIIALADTYSAMVTPRCYRPNQLAKDALREVFLKRGSEIDAELAALFIKEIGIYPPGALVKLANGETAVVIKRGLNGTSPRVKSILNPRGIPLSAMTEHDTSASGFEIRDMVARDVELKLDLRQIWN</sequence>
<protein>
    <submittedName>
        <fullName evidence="2">HD domain-containing protein</fullName>
    </submittedName>
</protein>
<dbReference type="RefSeq" id="WP_126462680.1">
    <property type="nucleotide sequence ID" value="NZ_AP018721.1"/>
</dbReference>
<evidence type="ECO:0000313" key="2">
    <source>
        <dbReference type="EMBL" id="TCS72674.1"/>
    </source>
</evidence>
<organism evidence="2 3">
    <name type="scientific">Sulfuritortus calidifontis</name>
    <dbReference type="NCBI Taxonomy" id="1914471"/>
    <lineage>
        <taxon>Bacteria</taxon>
        <taxon>Pseudomonadati</taxon>
        <taxon>Pseudomonadota</taxon>
        <taxon>Betaproteobacteria</taxon>
        <taxon>Nitrosomonadales</taxon>
        <taxon>Thiobacillaceae</taxon>
        <taxon>Sulfuritortus</taxon>
    </lineage>
</organism>
<keyword evidence="3" id="KW-1185">Reference proteome</keyword>
<dbReference type="Gene3D" id="1.10.3210.10">
    <property type="entry name" value="Hypothetical protein af1432"/>
    <property type="match status" value="1"/>
</dbReference>
<dbReference type="PROSITE" id="PS51832">
    <property type="entry name" value="HD_GYP"/>
    <property type="match status" value="1"/>
</dbReference>
<dbReference type="Pfam" id="PF13487">
    <property type="entry name" value="HD_5"/>
    <property type="match status" value="1"/>
</dbReference>
<dbReference type="CDD" id="cd00077">
    <property type="entry name" value="HDc"/>
    <property type="match status" value="1"/>
</dbReference>
<dbReference type="AlphaFoldDB" id="A0A4R3JYX4"/>
<gene>
    <name evidence="2" type="ORF">EDC61_10488</name>
</gene>
<dbReference type="EMBL" id="SLZY01000004">
    <property type="protein sequence ID" value="TCS72674.1"/>
    <property type="molecule type" value="Genomic_DNA"/>
</dbReference>